<name>A0A2Z5ZD26_9PROT</name>
<keyword evidence="1" id="KW-0808">Transferase</keyword>
<accession>A0A2Z5ZD26</accession>
<protein>
    <submittedName>
        <fullName evidence="1">Nicotinate phosphoribosyltransferase</fullName>
    </submittedName>
</protein>
<keyword evidence="1" id="KW-0328">Glycosyltransferase</keyword>
<dbReference type="KEGG" id="aot:AcetOri_orf00090"/>
<gene>
    <name evidence="1" type="ORF">AcetOrient_orf00090</name>
</gene>
<dbReference type="AlphaFoldDB" id="A0A2Z5ZD26"/>
<dbReference type="EMBL" id="AP018515">
    <property type="protein sequence ID" value="BBC78408.1"/>
    <property type="molecule type" value="Genomic_DNA"/>
</dbReference>
<sequence length="39" mass="4456">METNRSKGWCGMACLACRWRYGIKAFNVSLNAHGWVKLP</sequence>
<evidence type="ECO:0000313" key="1">
    <source>
        <dbReference type="EMBL" id="BBC78408.1"/>
    </source>
</evidence>
<evidence type="ECO:0000313" key="2">
    <source>
        <dbReference type="Proteomes" id="UP000270034"/>
    </source>
</evidence>
<dbReference type="Proteomes" id="UP000270034">
    <property type="component" value="Chromosome"/>
</dbReference>
<reference evidence="1 2" key="1">
    <citation type="submission" date="2018-02" db="EMBL/GenBank/DDBJ databases">
        <title>Acetobacter orientalis genome.</title>
        <authorList>
            <person name="Nakashima N."/>
            <person name="Tamura T."/>
        </authorList>
    </citation>
    <scope>NUCLEOTIDE SEQUENCE [LARGE SCALE GENOMIC DNA]</scope>
    <source>
        <strain evidence="1 2">FAN1</strain>
    </source>
</reference>
<organism evidence="1 2">
    <name type="scientific">Acetobacter orientalis</name>
    <dbReference type="NCBI Taxonomy" id="146474"/>
    <lineage>
        <taxon>Bacteria</taxon>
        <taxon>Pseudomonadati</taxon>
        <taxon>Pseudomonadota</taxon>
        <taxon>Alphaproteobacteria</taxon>
        <taxon>Acetobacterales</taxon>
        <taxon>Acetobacteraceae</taxon>
        <taxon>Acetobacter</taxon>
    </lineage>
</organism>
<proteinExistence type="predicted"/>
<dbReference type="GO" id="GO:0016757">
    <property type="term" value="F:glycosyltransferase activity"/>
    <property type="evidence" value="ECO:0007669"/>
    <property type="project" value="UniProtKB-KW"/>
</dbReference>